<evidence type="ECO:0000256" key="1">
    <source>
        <dbReference type="SAM" id="MobiDB-lite"/>
    </source>
</evidence>
<protein>
    <submittedName>
        <fullName evidence="3">Uncharacterized protein</fullName>
    </submittedName>
</protein>
<sequence length="200" mass="22194">MCLNFFFPVSFALTILCFVSTGCMPPSLHLLAFSKDRSFQCRTLLHSLDTYLSPPPASLTVLYTVSSPTFLKGYQDLERMRQRGDHPGGKAAHKEDEGVPGPTKSSLDDGSEQSSTCIPTTFLHEDEAGGFSTALAMVLGQWRESHRKGRKDKQRRGREGGAGEEEREEEACVMWLVDDLLFHAPLDATPFLALLTRGRE</sequence>
<feature type="region of interest" description="Disordered" evidence="1">
    <location>
        <begin position="143"/>
        <end position="169"/>
    </location>
</feature>
<organism evidence="3 4">
    <name type="scientific">Nannochloropsis gaditana</name>
    <dbReference type="NCBI Taxonomy" id="72520"/>
    <lineage>
        <taxon>Eukaryota</taxon>
        <taxon>Sar</taxon>
        <taxon>Stramenopiles</taxon>
        <taxon>Ochrophyta</taxon>
        <taxon>Eustigmatophyceae</taxon>
        <taxon>Eustigmatales</taxon>
        <taxon>Monodopsidaceae</taxon>
        <taxon>Nannochloropsis</taxon>
    </lineage>
</organism>
<name>W7TRE4_9STRA</name>
<feature type="compositionally biased region" description="Basic and acidic residues" evidence="1">
    <location>
        <begin position="81"/>
        <end position="97"/>
    </location>
</feature>
<keyword evidence="2" id="KW-0732">Signal</keyword>
<evidence type="ECO:0000313" key="3">
    <source>
        <dbReference type="EMBL" id="EWM23066.1"/>
    </source>
</evidence>
<feature type="signal peptide" evidence="2">
    <location>
        <begin position="1"/>
        <end position="21"/>
    </location>
</feature>
<dbReference type="EMBL" id="AZIL01001873">
    <property type="protein sequence ID" value="EWM23066.1"/>
    <property type="molecule type" value="Genomic_DNA"/>
</dbReference>
<reference evidence="3 4" key="1">
    <citation type="journal article" date="2014" name="Mol. Plant">
        <title>Chromosome Scale Genome Assembly and Transcriptome Profiling of Nannochloropsis gaditana in Nitrogen Depletion.</title>
        <authorList>
            <person name="Corteggiani Carpinelli E."/>
            <person name="Telatin A."/>
            <person name="Vitulo N."/>
            <person name="Forcato C."/>
            <person name="D'Angelo M."/>
            <person name="Schiavon R."/>
            <person name="Vezzi A."/>
            <person name="Giacometti G.M."/>
            <person name="Morosinotto T."/>
            <person name="Valle G."/>
        </authorList>
    </citation>
    <scope>NUCLEOTIDE SEQUENCE [LARGE SCALE GENOMIC DNA]</scope>
    <source>
        <strain evidence="3 4">B-31</strain>
    </source>
</reference>
<gene>
    <name evidence="3" type="ORF">Naga_101466g1</name>
</gene>
<evidence type="ECO:0000256" key="2">
    <source>
        <dbReference type="SAM" id="SignalP"/>
    </source>
</evidence>
<feature type="chain" id="PRO_5004901165" evidence="2">
    <location>
        <begin position="22"/>
        <end position="200"/>
    </location>
</feature>
<comment type="caution">
    <text evidence="3">The sequence shown here is derived from an EMBL/GenBank/DDBJ whole genome shotgun (WGS) entry which is preliminary data.</text>
</comment>
<feature type="non-terminal residue" evidence="3">
    <location>
        <position position="200"/>
    </location>
</feature>
<evidence type="ECO:0000313" key="4">
    <source>
        <dbReference type="Proteomes" id="UP000019335"/>
    </source>
</evidence>
<dbReference type="AlphaFoldDB" id="W7TRE4"/>
<accession>W7TRE4</accession>
<keyword evidence="4" id="KW-1185">Reference proteome</keyword>
<dbReference type="Proteomes" id="UP000019335">
    <property type="component" value="Chromosome 18"/>
</dbReference>
<proteinExistence type="predicted"/>
<feature type="region of interest" description="Disordered" evidence="1">
    <location>
        <begin position="81"/>
        <end position="117"/>
    </location>
</feature>
<feature type="compositionally biased region" description="Basic residues" evidence="1">
    <location>
        <begin position="145"/>
        <end position="156"/>
    </location>
</feature>